<accession>A0A1S1NTK8</accession>
<dbReference type="Proteomes" id="UP000322553">
    <property type="component" value="Chromosome"/>
</dbReference>
<comment type="similarity">
    <text evidence="1">Belongs to the bacterial solute-binding protein 9 family.</text>
</comment>
<evidence type="ECO:0000256" key="4">
    <source>
        <dbReference type="ARBA" id="ARBA00022729"/>
    </source>
</evidence>
<dbReference type="SUPFAM" id="SSF53807">
    <property type="entry name" value="Helical backbone' metal receptor"/>
    <property type="match status" value="1"/>
</dbReference>
<organism evidence="8 9">
    <name type="scientific">Kushneria phosphatilytica</name>
    <dbReference type="NCBI Taxonomy" id="657387"/>
    <lineage>
        <taxon>Bacteria</taxon>
        <taxon>Pseudomonadati</taxon>
        <taxon>Pseudomonadota</taxon>
        <taxon>Gammaproteobacteria</taxon>
        <taxon>Oceanospirillales</taxon>
        <taxon>Halomonadaceae</taxon>
        <taxon>Kushneria</taxon>
    </lineage>
</organism>
<dbReference type="PANTHER" id="PTHR42953">
    <property type="entry name" value="HIGH-AFFINITY ZINC UPTAKE SYSTEM PROTEIN ZNUA-RELATED"/>
    <property type="match status" value="1"/>
</dbReference>
<evidence type="ECO:0000256" key="3">
    <source>
        <dbReference type="ARBA" id="ARBA00022448"/>
    </source>
</evidence>
<dbReference type="OrthoDB" id="7346865at2"/>
<dbReference type="GO" id="GO:0046872">
    <property type="term" value="F:metal ion binding"/>
    <property type="evidence" value="ECO:0007669"/>
    <property type="project" value="InterPro"/>
</dbReference>
<dbReference type="STRING" id="657387.BH688_12400"/>
<keyword evidence="5" id="KW-0862">Zinc</keyword>
<keyword evidence="5" id="KW-0406">Ion transport</keyword>
<feature type="region of interest" description="Disordered" evidence="6">
    <location>
        <begin position="118"/>
        <end position="151"/>
    </location>
</feature>
<evidence type="ECO:0000256" key="6">
    <source>
        <dbReference type="SAM" id="MobiDB-lite"/>
    </source>
</evidence>
<dbReference type="InterPro" id="IPR050492">
    <property type="entry name" value="Bact_metal-bind_prot9"/>
</dbReference>
<feature type="signal peptide" evidence="7">
    <location>
        <begin position="1"/>
        <end position="21"/>
    </location>
</feature>
<dbReference type="PANTHER" id="PTHR42953:SF3">
    <property type="entry name" value="HIGH-AFFINITY ZINC UPTAKE SYSTEM PROTEIN ZNUA"/>
    <property type="match status" value="1"/>
</dbReference>
<evidence type="ECO:0000256" key="5">
    <source>
        <dbReference type="ARBA" id="ARBA00022906"/>
    </source>
</evidence>
<keyword evidence="5" id="KW-0864">Zinc transport</keyword>
<dbReference type="Gene3D" id="3.40.50.1980">
    <property type="entry name" value="Nitrogenase molybdenum iron protein domain"/>
    <property type="match status" value="2"/>
</dbReference>
<gene>
    <name evidence="8" type="ORF">FY550_16200</name>
</gene>
<name>A0A1S1NTK8_9GAMM</name>
<dbReference type="AlphaFoldDB" id="A0A1S1NTK8"/>
<dbReference type="RefSeq" id="WP_070980023.1">
    <property type="nucleotide sequence ID" value="NZ_CP043420.1"/>
</dbReference>
<evidence type="ECO:0000313" key="8">
    <source>
        <dbReference type="EMBL" id="QEL12529.1"/>
    </source>
</evidence>
<keyword evidence="9" id="KW-1185">Reference proteome</keyword>
<feature type="chain" id="PRO_5043624165" description="High-affinity zinc uptake system protein ZnuA" evidence="7">
    <location>
        <begin position="22"/>
        <end position="310"/>
    </location>
</feature>
<proteinExistence type="inferred from homology"/>
<evidence type="ECO:0000313" key="9">
    <source>
        <dbReference type="Proteomes" id="UP000322553"/>
    </source>
</evidence>
<keyword evidence="4 7" id="KW-0732">Signal</keyword>
<reference evidence="8 9" key="1">
    <citation type="submission" date="2019-08" db="EMBL/GenBank/DDBJ databases">
        <title>Complete genome sequence of Kushneria sp. YCWA18, a halophilic phosphate-solubilizing bacterium isolated from Daqiao saltern in China.</title>
        <authorList>
            <person name="Du G.-X."/>
            <person name="Qu L.-Y."/>
        </authorList>
    </citation>
    <scope>NUCLEOTIDE SEQUENCE [LARGE SCALE GENOMIC DNA]</scope>
    <source>
        <strain evidence="8 9">YCWA18</strain>
    </source>
</reference>
<sequence length="310" mass="34539">MKAWRYLVAGAVGLMPALAMAAPLNVAVSILPEKWLVEQIGGSDVNVTVLVKPGMEPHDYSPSPRQMAELTSEQLYFAIGVPFEKVWLPRLEEHAPDMQVVELQQGLALRQIEAHVEHDEGEHQHDSEAHDHDHDHDQGHHHEHGGADPHVWLDPHNMVMMAHHVADILAARLPAQSDAIHQREQALVQQLQTLDAHIAQQLKPWAGETFMVYHPAFGYFADRYQLHQLPIELSGSEPGVRSLGQLIDRAKAHDIHTIFVQQQFSQQAADRLAQALNARVIALDPLAEDYPANLKAMADALASGFEKGKH</sequence>
<dbReference type="Pfam" id="PF01297">
    <property type="entry name" value="ZnuA"/>
    <property type="match status" value="1"/>
</dbReference>
<protein>
    <recommendedName>
        <fullName evidence="2">High-affinity zinc uptake system protein ZnuA</fullName>
    </recommendedName>
</protein>
<keyword evidence="3" id="KW-0813">Transport</keyword>
<evidence type="ECO:0000256" key="7">
    <source>
        <dbReference type="SAM" id="SignalP"/>
    </source>
</evidence>
<evidence type="ECO:0000256" key="1">
    <source>
        <dbReference type="ARBA" id="ARBA00011028"/>
    </source>
</evidence>
<dbReference type="GO" id="GO:0006829">
    <property type="term" value="P:zinc ion transport"/>
    <property type="evidence" value="ECO:0007669"/>
    <property type="project" value="UniProtKB-KW"/>
</dbReference>
<dbReference type="InterPro" id="IPR006127">
    <property type="entry name" value="ZnuA-like"/>
</dbReference>
<dbReference type="EMBL" id="CP043420">
    <property type="protein sequence ID" value="QEL12529.1"/>
    <property type="molecule type" value="Genomic_DNA"/>
</dbReference>
<evidence type="ECO:0000256" key="2">
    <source>
        <dbReference type="ARBA" id="ARBA00015915"/>
    </source>
</evidence>
<dbReference type="KEGG" id="kuy:FY550_16200"/>